<dbReference type="AlphaFoldDB" id="A0AAW5INP5"/>
<dbReference type="NCBIfam" id="NF033879">
    <property type="entry name" value="smalltalk"/>
    <property type="match status" value="1"/>
</dbReference>
<organism evidence="1 2">
    <name type="scientific">Segatella copri</name>
    <dbReference type="NCBI Taxonomy" id="165179"/>
    <lineage>
        <taxon>Bacteria</taxon>
        <taxon>Pseudomonadati</taxon>
        <taxon>Bacteroidota</taxon>
        <taxon>Bacteroidia</taxon>
        <taxon>Bacteroidales</taxon>
        <taxon>Prevotellaceae</taxon>
        <taxon>Segatella</taxon>
    </lineage>
</organism>
<dbReference type="InterPro" id="IPR045505">
    <property type="entry name" value="DUF6486"/>
</dbReference>
<dbReference type="RefSeq" id="WP_158573427.1">
    <property type="nucleotide sequence ID" value="NZ_CATKVW010000001.1"/>
</dbReference>
<dbReference type="Proteomes" id="UP001205531">
    <property type="component" value="Unassembled WGS sequence"/>
</dbReference>
<sequence length="30" mass="3299">MKKETWKSILQIIVTVLTALCTSLGVTSCM</sequence>
<dbReference type="EMBL" id="JANDWZ010000014">
    <property type="protein sequence ID" value="MCP9564406.1"/>
    <property type="molecule type" value="Genomic_DNA"/>
</dbReference>
<evidence type="ECO:0000313" key="1">
    <source>
        <dbReference type="EMBL" id="MCP9564406.1"/>
    </source>
</evidence>
<proteinExistence type="predicted"/>
<gene>
    <name evidence="1" type="ORF">NNC64_07465</name>
</gene>
<reference evidence="1" key="1">
    <citation type="submission" date="2022-07" db="EMBL/GenBank/DDBJ databases">
        <title>Prevotella copri.</title>
        <authorList>
            <person name="Yang C."/>
        </authorList>
    </citation>
    <scope>NUCLEOTIDE SEQUENCE</scope>
    <source>
        <strain evidence="1">HF2107</strain>
    </source>
</reference>
<name>A0AAW5INP5_9BACT</name>
<dbReference type="PROSITE" id="PS51257">
    <property type="entry name" value="PROKAR_LIPOPROTEIN"/>
    <property type="match status" value="1"/>
</dbReference>
<dbReference type="Pfam" id="PF20096">
    <property type="entry name" value="DUF6486"/>
    <property type="match status" value="1"/>
</dbReference>
<comment type="caution">
    <text evidence="1">The sequence shown here is derived from an EMBL/GenBank/DDBJ whole genome shotgun (WGS) entry which is preliminary data.</text>
</comment>
<protein>
    <submittedName>
        <fullName evidence="1">Smalltalk protein</fullName>
    </submittedName>
</protein>
<evidence type="ECO:0000313" key="2">
    <source>
        <dbReference type="Proteomes" id="UP001205531"/>
    </source>
</evidence>
<accession>A0AAW5INP5</accession>